<comment type="caution">
    <text evidence="2">The sequence shown here is derived from an EMBL/GenBank/DDBJ whole genome shotgun (WGS) entry which is preliminary data.</text>
</comment>
<dbReference type="AlphaFoldDB" id="A0ABD2PR25"/>
<dbReference type="EMBL" id="JBJKFK010003409">
    <property type="protein sequence ID" value="KAL3309935.1"/>
    <property type="molecule type" value="Genomic_DNA"/>
</dbReference>
<proteinExistence type="predicted"/>
<feature type="non-terminal residue" evidence="2">
    <location>
        <position position="1"/>
    </location>
</feature>
<evidence type="ECO:0000313" key="3">
    <source>
        <dbReference type="Proteomes" id="UP001626550"/>
    </source>
</evidence>
<reference evidence="2 3" key="1">
    <citation type="submission" date="2024-11" db="EMBL/GenBank/DDBJ databases">
        <title>Adaptive evolution of stress response genes in parasites aligns with host niche diversity.</title>
        <authorList>
            <person name="Hahn C."/>
            <person name="Resl P."/>
        </authorList>
    </citation>
    <scope>NUCLEOTIDE SEQUENCE [LARGE SCALE GENOMIC DNA]</scope>
    <source>
        <strain evidence="2">EGGRZ-B1_66</strain>
        <tissue evidence="2">Body</tissue>
    </source>
</reference>
<sequence>LKRLRCEQVQLSDDVISLGRGADPALSSSHRQRAQWTSPSESLCSSSALAQRQQYLSTRMKHLE</sequence>
<feature type="region of interest" description="Disordered" evidence="1">
    <location>
        <begin position="19"/>
        <end position="39"/>
    </location>
</feature>
<feature type="non-terminal residue" evidence="2">
    <location>
        <position position="64"/>
    </location>
</feature>
<evidence type="ECO:0000313" key="2">
    <source>
        <dbReference type="EMBL" id="KAL3309935.1"/>
    </source>
</evidence>
<dbReference type="Proteomes" id="UP001626550">
    <property type="component" value="Unassembled WGS sequence"/>
</dbReference>
<accession>A0ABD2PR25</accession>
<evidence type="ECO:0000256" key="1">
    <source>
        <dbReference type="SAM" id="MobiDB-lite"/>
    </source>
</evidence>
<feature type="compositionally biased region" description="Polar residues" evidence="1">
    <location>
        <begin position="26"/>
        <end position="37"/>
    </location>
</feature>
<gene>
    <name evidence="2" type="ORF">Ciccas_011510</name>
</gene>
<keyword evidence="3" id="KW-1185">Reference proteome</keyword>
<name>A0ABD2PR25_9PLAT</name>
<protein>
    <submittedName>
        <fullName evidence="2">Uncharacterized protein</fullName>
    </submittedName>
</protein>
<organism evidence="2 3">
    <name type="scientific">Cichlidogyrus casuarinus</name>
    <dbReference type="NCBI Taxonomy" id="1844966"/>
    <lineage>
        <taxon>Eukaryota</taxon>
        <taxon>Metazoa</taxon>
        <taxon>Spiralia</taxon>
        <taxon>Lophotrochozoa</taxon>
        <taxon>Platyhelminthes</taxon>
        <taxon>Monogenea</taxon>
        <taxon>Monopisthocotylea</taxon>
        <taxon>Dactylogyridea</taxon>
        <taxon>Ancyrocephalidae</taxon>
        <taxon>Cichlidogyrus</taxon>
    </lineage>
</organism>